<keyword evidence="6" id="KW-1185">Reference proteome</keyword>
<feature type="domain" description="Thioredoxin" evidence="4">
    <location>
        <begin position="50"/>
        <end position="191"/>
    </location>
</feature>
<sequence>MKRVFTFRNISNVLFFGLILLVLFNPATKVFFIQSVMKIGLFQPDIPVDKAKADAVSDMTFSRVNGKTISLSSLKGKVVFINFWATWCPPCRAEMPGIDQLHQQLSSQKNIVFMMIDADDFSKGAVSFMRQNHYILPLYKPSGLIPENIYTGTLPTTAISDRKGRLIFHHEGVADYSNSNFKSYLIKIANQ</sequence>
<dbReference type="PROSITE" id="PS51352">
    <property type="entry name" value="THIOREDOXIN_2"/>
    <property type="match status" value="1"/>
</dbReference>
<dbReference type="InterPro" id="IPR013740">
    <property type="entry name" value="Redoxin"/>
</dbReference>
<reference evidence="5 6" key="1">
    <citation type="submission" date="2020-04" db="EMBL/GenBank/DDBJ databases">
        <title>Genome sequencing of novel species.</title>
        <authorList>
            <person name="Heo J."/>
            <person name="Kim S.-J."/>
            <person name="Kim J.-S."/>
            <person name="Hong S.-B."/>
            <person name="Kwon S.-W."/>
        </authorList>
    </citation>
    <scope>NUCLEOTIDE SEQUENCE [LARGE SCALE GENOMIC DNA]</scope>
    <source>
        <strain evidence="5 6">F39-2</strain>
    </source>
</reference>
<protein>
    <submittedName>
        <fullName evidence="5">TlpA family protein disulfide reductase</fullName>
    </submittedName>
</protein>
<evidence type="ECO:0000256" key="3">
    <source>
        <dbReference type="ARBA" id="ARBA00023284"/>
    </source>
</evidence>
<dbReference type="GO" id="GO:0030313">
    <property type="term" value="C:cell envelope"/>
    <property type="evidence" value="ECO:0007669"/>
    <property type="project" value="UniProtKB-SubCell"/>
</dbReference>
<evidence type="ECO:0000256" key="1">
    <source>
        <dbReference type="ARBA" id="ARBA00004196"/>
    </source>
</evidence>
<comment type="subcellular location">
    <subcellularLocation>
        <location evidence="1">Cell envelope</location>
    </subcellularLocation>
</comment>
<dbReference type="InterPro" id="IPR017937">
    <property type="entry name" value="Thioredoxin_CS"/>
</dbReference>
<name>A0A7L5DZ58_9SPHI</name>
<evidence type="ECO:0000259" key="4">
    <source>
        <dbReference type="PROSITE" id="PS51352"/>
    </source>
</evidence>
<gene>
    <name evidence="5" type="ORF">HH214_09435</name>
</gene>
<dbReference type="RefSeq" id="WP_169607180.1">
    <property type="nucleotide sequence ID" value="NZ_CP051682.1"/>
</dbReference>
<dbReference type="Proteomes" id="UP000503278">
    <property type="component" value="Chromosome"/>
</dbReference>
<dbReference type="SUPFAM" id="SSF52833">
    <property type="entry name" value="Thioredoxin-like"/>
    <property type="match status" value="1"/>
</dbReference>
<dbReference type="CDD" id="cd02966">
    <property type="entry name" value="TlpA_like_family"/>
    <property type="match status" value="1"/>
</dbReference>
<dbReference type="PANTHER" id="PTHR42852:SF18">
    <property type="entry name" value="CHROMOSOME UNDETERMINED SCAFFOLD_47, WHOLE GENOME SHOTGUN SEQUENCE"/>
    <property type="match status" value="1"/>
</dbReference>
<dbReference type="Pfam" id="PF08534">
    <property type="entry name" value="Redoxin"/>
    <property type="match status" value="1"/>
</dbReference>
<dbReference type="InterPro" id="IPR050553">
    <property type="entry name" value="Thioredoxin_ResA/DsbE_sf"/>
</dbReference>
<keyword evidence="2" id="KW-0201">Cytochrome c-type biogenesis</keyword>
<dbReference type="AlphaFoldDB" id="A0A7L5DZ58"/>
<evidence type="ECO:0000256" key="2">
    <source>
        <dbReference type="ARBA" id="ARBA00022748"/>
    </source>
</evidence>
<dbReference type="EMBL" id="CP051682">
    <property type="protein sequence ID" value="QJD96081.1"/>
    <property type="molecule type" value="Genomic_DNA"/>
</dbReference>
<dbReference type="GO" id="GO:0016491">
    <property type="term" value="F:oxidoreductase activity"/>
    <property type="evidence" value="ECO:0007669"/>
    <property type="project" value="InterPro"/>
</dbReference>
<evidence type="ECO:0000313" key="6">
    <source>
        <dbReference type="Proteomes" id="UP000503278"/>
    </source>
</evidence>
<proteinExistence type="predicted"/>
<dbReference type="GO" id="GO:0017004">
    <property type="term" value="P:cytochrome complex assembly"/>
    <property type="evidence" value="ECO:0007669"/>
    <property type="project" value="UniProtKB-KW"/>
</dbReference>
<dbReference type="PROSITE" id="PS00194">
    <property type="entry name" value="THIOREDOXIN_1"/>
    <property type="match status" value="1"/>
</dbReference>
<evidence type="ECO:0000313" key="5">
    <source>
        <dbReference type="EMBL" id="QJD96081.1"/>
    </source>
</evidence>
<dbReference type="InterPro" id="IPR013766">
    <property type="entry name" value="Thioredoxin_domain"/>
</dbReference>
<accession>A0A7L5DZ58</accession>
<dbReference type="KEGG" id="mrob:HH214_09435"/>
<dbReference type="PANTHER" id="PTHR42852">
    <property type="entry name" value="THIOL:DISULFIDE INTERCHANGE PROTEIN DSBE"/>
    <property type="match status" value="1"/>
</dbReference>
<keyword evidence="3" id="KW-0676">Redox-active center</keyword>
<dbReference type="InterPro" id="IPR036249">
    <property type="entry name" value="Thioredoxin-like_sf"/>
</dbReference>
<organism evidence="5 6">
    <name type="scientific">Mucilaginibacter robiniae</name>
    <dbReference type="NCBI Taxonomy" id="2728022"/>
    <lineage>
        <taxon>Bacteria</taxon>
        <taxon>Pseudomonadati</taxon>
        <taxon>Bacteroidota</taxon>
        <taxon>Sphingobacteriia</taxon>
        <taxon>Sphingobacteriales</taxon>
        <taxon>Sphingobacteriaceae</taxon>
        <taxon>Mucilaginibacter</taxon>
    </lineage>
</organism>
<dbReference type="Gene3D" id="3.40.30.10">
    <property type="entry name" value="Glutaredoxin"/>
    <property type="match status" value="1"/>
</dbReference>